<keyword evidence="2" id="KW-0378">Hydrolase</keyword>
<dbReference type="SMART" id="SM00490">
    <property type="entry name" value="HELICc"/>
    <property type="match status" value="1"/>
</dbReference>
<keyword evidence="9" id="KW-1185">Reference proteome</keyword>
<dbReference type="InterPro" id="IPR050699">
    <property type="entry name" value="RNA-DNA_Helicase"/>
</dbReference>
<dbReference type="PANTHER" id="PTHR12131:SF1">
    <property type="entry name" value="ATP-DEPENDENT RNA HELICASE SUPV3L1, MITOCHONDRIAL-RELATED"/>
    <property type="match status" value="1"/>
</dbReference>
<dbReference type="GO" id="GO:0005524">
    <property type="term" value="F:ATP binding"/>
    <property type="evidence" value="ECO:0007669"/>
    <property type="project" value="UniProtKB-KW"/>
</dbReference>
<evidence type="ECO:0000256" key="5">
    <source>
        <dbReference type="SAM" id="MobiDB-lite"/>
    </source>
</evidence>
<dbReference type="PROSITE" id="PS51194">
    <property type="entry name" value="HELICASE_CTER"/>
    <property type="match status" value="1"/>
</dbReference>
<dbReference type="PANTHER" id="PTHR12131">
    <property type="entry name" value="ATP-DEPENDENT RNA AND DNA HELICASE"/>
    <property type="match status" value="1"/>
</dbReference>
<dbReference type="RefSeq" id="WP_145137210.1">
    <property type="nucleotide sequence ID" value="NZ_VLKY01000001.1"/>
</dbReference>
<protein>
    <submittedName>
        <fullName evidence="8">ATP-dependent RNA helicase SUPV3L1/SUV3</fullName>
    </submittedName>
</protein>
<feature type="domain" description="Helicase C-terminal" evidence="7">
    <location>
        <begin position="460"/>
        <end position="612"/>
    </location>
</feature>
<evidence type="ECO:0000256" key="1">
    <source>
        <dbReference type="ARBA" id="ARBA00022741"/>
    </source>
</evidence>
<evidence type="ECO:0000313" key="9">
    <source>
        <dbReference type="Proteomes" id="UP000316905"/>
    </source>
</evidence>
<evidence type="ECO:0000259" key="7">
    <source>
        <dbReference type="PROSITE" id="PS51194"/>
    </source>
</evidence>
<keyword evidence="3 8" id="KW-0347">Helicase</keyword>
<dbReference type="Pfam" id="PF22527">
    <property type="entry name" value="DEXQc_Suv3"/>
    <property type="match status" value="1"/>
</dbReference>
<dbReference type="InterPro" id="IPR014001">
    <property type="entry name" value="Helicase_ATP-bd"/>
</dbReference>
<dbReference type="Gene3D" id="1.20.272.40">
    <property type="match status" value="1"/>
</dbReference>
<proteinExistence type="predicted"/>
<dbReference type="OrthoDB" id="9807155at2"/>
<name>A0A562QPS8_9PSED</name>
<dbReference type="CDD" id="cd18805">
    <property type="entry name" value="SF2_C_suv3"/>
    <property type="match status" value="1"/>
</dbReference>
<evidence type="ECO:0000256" key="2">
    <source>
        <dbReference type="ARBA" id="ARBA00022801"/>
    </source>
</evidence>
<dbReference type="GO" id="GO:0004386">
    <property type="term" value="F:helicase activity"/>
    <property type="evidence" value="ECO:0007669"/>
    <property type="project" value="UniProtKB-KW"/>
</dbReference>
<dbReference type="InterPro" id="IPR027417">
    <property type="entry name" value="P-loop_NTPase"/>
</dbReference>
<evidence type="ECO:0000256" key="4">
    <source>
        <dbReference type="ARBA" id="ARBA00022840"/>
    </source>
</evidence>
<dbReference type="Pfam" id="PF00271">
    <property type="entry name" value="Helicase_C"/>
    <property type="match status" value="1"/>
</dbReference>
<evidence type="ECO:0000313" key="8">
    <source>
        <dbReference type="EMBL" id="TWI58683.1"/>
    </source>
</evidence>
<dbReference type="Pfam" id="PF12513">
    <property type="entry name" value="SUV3_C"/>
    <property type="match status" value="1"/>
</dbReference>
<reference evidence="8 9" key="1">
    <citation type="journal article" date="2015" name="Stand. Genomic Sci.">
        <title>Genomic Encyclopedia of Bacterial and Archaeal Type Strains, Phase III: the genomes of soil and plant-associated and newly described type strains.</title>
        <authorList>
            <person name="Whitman W.B."/>
            <person name="Woyke T."/>
            <person name="Klenk H.P."/>
            <person name="Zhou Y."/>
            <person name="Lilburn T.G."/>
            <person name="Beck B.J."/>
            <person name="De Vos P."/>
            <person name="Vandamme P."/>
            <person name="Eisen J.A."/>
            <person name="Garrity G."/>
            <person name="Hugenholtz P."/>
            <person name="Kyrpides N.C."/>
        </authorList>
    </citation>
    <scope>NUCLEOTIDE SEQUENCE [LARGE SCALE GENOMIC DNA]</scope>
    <source>
        <strain evidence="8 9">CGMCC 1.6858</strain>
    </source>
</reference>
<keyword evidence="1" id="KW-0547">Nucleotide-binding</keyword>
<dbReference type="PROSITE" id="PS51192">
    <property type="entry name" value="HELICASE_ATP_BIND_1"/>
    <property type="match status" value="1"/>
</dbReference>
<comment type="caution">
    <text evidence="8">The sequence shown here is derived from an EMBL/GenBank/DDBJ whole genome shotgun (WGS) entry which is preliminary data.</text>
</comment>
<accession>A0A562QPS8</accession>
<dbReference type="GO" id="GO:0016787">
    <property type="term" value="F:hydrolase activity"/>
    <property type="evidence" value="ECO:0007669"/>
    <property type="project" value="UniProtKB-KW"/>
</dbReference>
<dbReference type="SUPFAM" id="SSF52540">
    <property type="entry name" value="P-loop containing nucleoside triphosphate hydrolases"/>
    <property type="match status" value="1"/>
</dbReference>
<sequence>MRKARSSIRLERLERFITWASVHHPDFILKKNHQEKWFVYYASQKNVDIARAAKAFWLGLDEEAVATIFAHPETTSLIDRLLARDQKDYSCAVTVFGIEKTFSCGSIQNLLEVDWALQLPDSDSREAFTAHVNALIQRIVQERLKTLEQPLAHLNEEEKQLCLDRLHPDIARIDEFLGRVIDAINEFTHELRYVVELRRDGLALDVQRRIPSGQGHVLSAQEVEDWKAQDRQALENKFGLMLEAAEDFDLQVLGQKRLNELFMMGPDKLQRAIRFARAEYNEKMAFAVLLENNPRFVHYHKLYPARRLTRKWTALLGPTNSGKTHRSIEAMTSVKHGIYLSPLRLMALENQERIEAMGIPCSLVTGEEQIIREGATHFCCTVEEFARFRHQHWDVVVVDEVQMLADPQRGWAWVDALVSAHTPDLIMTGPALIEPSLKTLCDLCEDRLVVTRTKRLSPVDVSKHSTTLKHLDEGSMLVAFSRKTVLELKGLLETTGKTVSVVYGNLSPEVRREQARRFREGEADIMVATDAVGMGLNLPAHTLCFYTDEKFDGIQNRQLTVQEVKQIGGRAGRFGHHESGTITALEASTLKTIRRLFNSPDQPVDLSQFQVRPSLEHLMAISELMHEPSLLRAWLTFNRNINYGDEFISILPDELADWIRLIDDLNIPLSLRWIFACTPIRGGLESPASIFAQGWLKRVAASKVVDLPRLIIDADLATLESSLHIIETYLHLGRTLPDHFPHVEKGEEQRSLLNGAITRELSRRRKPGRIERRQASRSGSGARKVCKQCGKPMPLLGREFRLCDRCWREQKARS</sequence>
<feature type="domain" description="Helicase ATP-binding" evidence="6">
    <location>
        <begin position="304"/>
        <end position="440"/>
    </location>
</feature>
<dbReference type="EMBL" id="VLKY01000001">
    <property type="protein sequence ID" value="TWI58683.1"/>
    <property type="molecule type" value="Genomic_DNA"/>
</dbReference>
<dbReference type="SMART" id="SM00487">
    <property type="entry name" value="DEXDc"/>
    <property type="match status" value="1"/>
</dbReference>
<gene>
    <name evidence="8" type="ORF">IQ22_00391</name>
</gene>
<feature type="region of interest" description="Disordered" evidence="5">
    <location>
        <begin position="765"/>
        <end position="785"/>
    </location>
</feature>
<dbReference type="InterPro" id="IPR055206">
    <property type="entry name" value="DEXQc_SUV3"/>
</dbReference>
<dbReference type="InterPro" id="IPR001650">
    <property type="entry name" value="Helicase_C-like"/>
</dbReference>
<keyword evidence="4" id="KW-0067">ATP-binding</keyword>
<dbReference type="AlphaFoldDB" id="A0A562QPS8"/>
<organism evidence="8 9">
    <name type="scientific">Pseudomonas duriflava</name>
    <dbReference type="NCBI Taxonomy" id="459528"/>
    <lineage>
        <taxon>Bacteria</taxon>
        <taxon>Pseudomonadati</taxon>
        <taxon>Pseudomonadota</taxon>
        <taxon>Gammaproteobacteria</taxon>
        <taxon>Pseudomonadales</taxon>
        <taxon>Pseudomonadaceae</taxon>
        <taxon>Pseudomonas</taxon>
    </lineage>
</organism>
<evidence type="ECO:0000259" key="6">
    <source>
        <dbReference type="PROSITE" id="PS51192"/>
    </source>
</evidence>
<dbReference type="Gene3D" id="3.40.50.300">
    <property type="entry name" value="P-loop containing nucleotide triphosphate hydrolases"/>
    <property type="match status" value="2"/>
</dbReference>
<evidence type="ECO:0000256" key="3">
    <source>
        <dbReference type="ARBA" id="ARBA00022806"/>
    </source>
</evidence>
<dbReference type="InterPro" id="IPR022192">
    <property type="entry name" value="SUV3_C"/>
</dbReference>
<dbReference type="Proteomes" id="UP000316905">
    <property type="component" value="Unassembled WGS sequence"/>
</dbReference>